<dbReference type="OrthoDB" id="4547866at2"/>
<gene>
    <name evidence="2" type="ORF">CLV91_0588</name>
</gene>
<dbReference type="InterPro" id="IPR029039">
    <property type="entry name" value="Flavoprotein-like_sf"/>
</dbReference>
<keyword evidence="3" id="KW-1185">Reference proteome</keyword>
<dbReference type="RefSeq" id="WP_121063791.1">
    <property type="nucleotide sequence ID" value="NZ_RBIQ01000007.1"/>
</dbReference>
<organism evidence="2 3">
    <name type="scientific">Maribacter vaceletii</name>
    <dbReference type="NCBI Taxonomy" id="1206816"/>
    <lineage>
        <taxon>Bacteria</taxon>
        <taxon>Pseudomonadati</taxon>
        <taxon>Bacteroidota</taxon>
        <taxon>Flavobacteriia</taxon>
        <taxon>Flavobacteriales</taxon>
        <taxon>Flavobacteriaceae</taxon>
        <taxon>Maribacter</taxon>
    </lineage>
</organism>
<dbReference type="EMBL" id="RBIQ01000007">
    <property type="protein sequence ID" value="RKR14511.1"/>
    <property type="molecule type" value="Genomic_DNA"/>
</dbReference>
<evidence type="ECO:0000313" key="3">
    <source>
        <dbReference type="Proteomes" id="UP000269412"/>
    </source>
</evidence>
<keyword evidence="1" id="KW-1133">Transmembrane helix</keyword>
<keyword evidence="1" id="KW-0812">Transmembrane</keyword>
<accession>A0A495ECX2</accession>
<sequence length="309" mass="35712">MKEILVIHYSQTGQLTTILKNMITPIFKEEINVTYYEIKPVKSFEFPWGKDSFYDVFPETFLQIPSEIEAPPEEILNKKFDLVVLGYQVWFLTPSIPINSFLKSEFAEKIMGNTPVITVVACRNMWLQAQEKVKRLLAKANANLVGHLAFVDKHINHISVITIEYWMLSGKKDRYLGIFPKPGVSDKDIKEANKYGPPIKEALVKNDFSTLQKTFVKLGGVIVNPYLVMTDERGNVIFSKWANLIIKKGKSGAPKRVKFLKVFKYYLLFAIWVIAPIVFIVFLLTYLPTHLKRKREKEYFSSVYLKENS</sequence>
<dbReference type="AlphaFoldDB" id="A0A495ECX2"/>
<reference evidence="2 3" key="1">
    <citation type="submission" date="2018-10" db="EMBL/GenBank/DDBJ databases">
        <title>Genomic Encyclopedia of Archaeal and Bacterial Type Strains, Phase II (KMG-II): from individual species to whole genera.</title>
        <authorList>
            <person name="Goeker M."/>
        </authorList>
    </citation>
    <scope>NUCLEOTIDE SEQUENCE [LARGE SCALE GENOMIC DNA]</scope>
    <source>
        <strain evidence="2 3">DSM 25230</strain>
    </source>
</reference>
<dbReference type="Gene3D" id="3.40.50.360">
    <property type="match status" value="1"/>
</dbReference>
<dbReference type="SUPFAM" id="SSF52218">
    <property type="entry name" value="Flavoproteins"/>
    <property type="match status" value="1"/>
</dbReference>
<name>A0A495ECX2_9FLAO</name>
<proteinExistence type="predicted"/>
<evidence type="ECO:0000313" key="2">
    <source>
        <dbReference type="EMBL" id="RKR14511.1"/>
    </source>
</evidence>
<protein>
    <recommendedName>
        <fullName evidence="4">Dialkylrecorsinol condensing enzyme DarA</fullName>
    </recommendedName>
</protein>
<evidence type="ECO:0000256" key="1">
    <source>
        <dbReference type="SAM" id="Phobius"/>
    </source>
</evidence>
<evidence type="ECO:0008006" key="4">
    <source>
        <dbReference type="Google" id="ProtNLM"/>
    </source>
</evidence>
<dbReference type="Proteomes" id="UP000269412">
    <property type="component" value="Unassembled WGS sequence"/>
</dbReference>
<feature type="transmembrane region" description="Helical" evidence="1">
    <location>
        <begin position="265"/>
        <end position="287"/>
    </location>
</feature>
<keyword evidence="1" id="KW-0472">Membrane</keyword>
<comment type="caution">
    <text evidence="2">The sequence shown here is derived from an EMBL/GenBank/DDBJ whole genome shotgun (WGS) entry which is preliminary data.</text>
</comment>